<dbReference type="Proteomes" id="UP000254508">
    <property type="component" value="Chromosome"/>
</dbReference>
<feature type="binding site" evidence="8">
    <location>
        <position position="130"/>
    </location>
    <ligand>
        <name>Zn(2+)</name>
        <dbReference type="ChEBI" id="CHEBI:29105"/>
    </ligand>
</feature>
<dbReference type="NCBIfam" id="TIGR00221">
    <property type="entry name" value="nagA"/>
    <property type="match status" value="1"/>
</dbReference>
<sequence length="388" mass="40653">MAALLTNARLATPEGIRDGLALRVAGGAIDAIAPIESFAESDDRVVDLSGALITPGLIDVQVNGGGGVMLCDAPELSTLEKMVRAHRPYGTTAMLPTLITSDLDIMRRTAEAVNEALQSDMPGILGVHFEGPLLNPARKGVHDHTLFLRPEKEVFDILTSIQGGKTLVTLAPEQVGVDMISELVSHGVIVSIGHTDCTFEQAQAAFAAGATCATHLFNAMPPMLGRAPGPVAAAALDRNVYCGLIVDGHHVDPASMRFAVRANGVPRTILVTDAMSNVGADLCDFKLGNTEVHYSDGRLATAEGTLAGSALSMAEAVRNAVSMLDLLPEEVIAMATRSPAELLGLEGALGTLQVGRRADLTVFDEQLQVTHTMVAGDLQAHSFDQGRG</sequence>
<accession>A0A345YH93</accession>
<dbReference type="Gene3D" id="3.20.20.140">
    <property type="entry name" value="Metal-dependent hydrolases"/>
    <property type="match status" value="1"/>
</dbReference>
<dbReference type="PIRSF" id="PIRSF038994">
    <property type="entry name" value="NagA"/>
    <property type="match status" value="1"/>
</dbReference>
<keyword evidence="4 5" id="KW-0119">Carbohydrate metabolism</keyword>
<dbReference type="RefSeq" id="WP_115417610.1">
    <property type="nucleotide sequence ID" value="NZ_CP031357.1"/>
</dbReference>
<dbReference type="CDD" id="cd00854">
    <property type="entry name" value="NagA"/>
    <property type="match status" value="1"/>
</dbReference>
<evidence type="ECO:0000256" key="8">
    <source>
        <dbReference type="PIRSR" id="PIRSR038994-3"/>
    </source>
</evidence>
<dbReference type="InterPro" id="IPR006680">
    <property type="entry name" value="Amidohydro-rel"/>
</dbReference>
<dbReference type="EC" id="3.5.1.25" evidence="10"/>
<evidence type="ECO:0000256" key="3">
    <source>
        <dbReference type="ARBA" id="ARBA00022801"/>
    </source>
</evidence>
<dbReference type="Pfam" id="PF01979">
    <property type="entry name" value="Amidohydro_1"/>
    <property type="match status" value="1"/>
</dbReference>
<organism evidence="10 11">
    <name type="scientific">Erythrobacter aureus</name>
    <dbReference type="NCBI Taxonomy" id="2182384"/>
    <lineage>
        <taxon>Bacteria</taxon>
        <taxon>Pseudomonadati</taxon>
        <taxon>Pseudomonadota</taxon>
        <taxon>Alphaproteobacteria</taxon>
        <taxon>Sphingomonadales</taxon>
        <taxon>Erythrobacteraceae</taxon>
        <taxon>Erythrobacter/Porphyrobacter group</taxon>
        <taxon>Erythrobacter</taxon>
    </lineage>
</organism>
<feature type="binding site" evidence="8">
    <location>
        <position position="194"/>
    </location>
    <ligand>
        <name>Zn(2+)</name>
        <dbReference type="ChEBI" id="CHEBI:29105"/>
    </ligand>
</feature>
<evidence type="ECO:0000259" key="9">
    <source>
        <dbReference type="Pfam" id="PF01979"/>
    </source>
</evidence>
<reference evidence="11" key="1">
    <citation type="submission" date="2018-07" db="EMBL/GenBank/DDBJ databases">
        <title>Genome sequence of Erythrobacter strain YH-07, an antagonistic bacterium isolated from Yellow Sea.</title>
        <authorList>
            <person name="Tang T."/>
            <person name="Liu Q."/>
            <person name="Sun X."/>
        </authorList>
    </citation>
    <scope>NUCLEOTIDE SEQUENCE [LARGE SCALE GENOMIC DNA]</scope>
    <source>
        <strain evidence="11">YH-07</strain>
    </source>
</reference>
<feature type="domain" description="Amidohydrolase-related" evidence="9">
    <location>
        <begin position="53"/>
        <end position="377"/>
    </location>
</feature>
<dbReference type="PANTHER" id="PTHR11113">
    <property type="entry name" value="N-ACETYLGLUCOSAMINE-6-PHOSPHATE DEACETYLASE"/>
    <property type="match status" value="1"/>
</dbReference>
<evidence type="ECO:0000256" key="5">
    <source>
        <dbReference type="PIRNR" id="PIRNR038994"/>
    </source>
</evidence>
<dbReference type="InterPro" id="IPR003764">
    <property type="entry name" value="GlcNAc_6-P_deAcase"/>
</dbReference>
<evidence type="ECO:0000256" key="4">
    <source>
        <dbReference type="ARBA" id="ARBA00023277"/>
    </source>
</evidence>
<dbReference type="EMBL" id="CP031357">
    <property type="protein sequence ID" value="AXK43295.1"/>
    <property type="molecule type" value="Genomic_DNA"/>
</dbReference>
<evidence type="ECO:0000256" key="2">
    <source>
        <dbReference type="ARBA" id="ARBA00022723"/>
    </source>
</evidence>
<feature type="active site" description="Proton donor/acceptor" evidence="6">
    <location>
        <position position="273"/>
    </location>
</feature>
<evidence type="ECO:0000256" key="7">
    <source>
        <dbReference type="PIRSR" id="PIRSR038994-2"/>
    </source>
</evidence>
<keyword evidence="11" id="KW-1185">Reference proteome</keyword>
<proteinExistence type="inferred from homology"/>
<feature type="binding site" evidence="7">
    <location>
        <position position="226"/>
    </location>
    <ligand>
        <name>substrate</name>
    </ligand>
</feature>
<keyword evidence="3 5" id="KW-0378">Hydrolase</keyword>
<dbReference type="InterPro" id="IPR032466">
    <property type="entry name" value="Metal_Hydrolase"/>
</dbReference>
<name>A0A345YH93_9SPHN</name>
<dbReference type="InterPro" id="IPR011059">
    <property type="entry name" value="Metal-dep_hydrolase_composite"/>
</dbReference>
<protein>
    <submittedName>
        <fullName evidence="10">N-acetylglucosamine-6-phosphate deacetylase</fullName>
        <ecNumber evidence="10">3.5.1.25</ecNumber>
    </submittedName>
</protein>
<gene>
    <name evidence="10" type="primary">nagA</name>
    <name evidence="10" type="ORF">DVR09_14115</name>
</gene>
<dbReference type="GO" id="GO:0008448">
    <property type="term" value="F:N-acetylglucosamine-6-phosphate deacetylase activity"/>
    <property type="evidence" value="ECO:0007669"/>
    <property type="project" value="UniProtKB-EC"/>
</dbReference>
<evidence type="ECO:0000256" key="1">
    <source>
        <dbReference type="ARBA" id="ARBA00010716"/>
    </source>
</evidence>
<keyword evidence="2 8" id="KW-0479">Metal-binding</keyword>
<comment type="similarity">
    <text evidence="1 5">Belongs to the metallo-dependent hydrolases superfamily. NagA family.</text>
</comment>
<dbReference type="KEGG" id="err:DVR09_14115"/>
<evidence type="ECO:0000313" key="11">
    <source>
        <dbReference type="Proteomes" id="UP000254508"/>
    </source>
</evidence>
<dbReference type="Gene3D" id="2.30.40.10">
    <property type="entry name" value="Urease, subunit C, domain 1"/>
    <property type="match status" value="1"/>
</dbReference>
<comment type="cofactor">
    <cofactor evidence="8">
        <name>a divalent metal cation</name>
        <dbReference type="ChEBI" id="CHEBI:60240"/>
    </cofactor>
    <text evidence="8">Binds 1 divalent metal cation per subunit.</text>
</comment>
<dbReference type="SUPFAM" id="SSF51556">
    <property type="entry name" value="Metallo-dependent hydrolases"/>
    <property type="match status" value="1"/>
</dbReference>
<evidence type="ECO:0000313" key="10">
    <source>
        <dbReference type="EMBL" id="AXK43295.1"/>
    </source>
</evidence>
<feature type="binding site" evidence="7">
    <location>
        <position position="250"/>
    </location>
    <ligand>
        <name>substrate</name>
    </ligand>
</feature>
<feature type="binding site" evidence="7">
    <location>
        <position position="141"/>
    </location>
    <ligand>
        <name>substrate</name>
    </ligand>
</feature>
<dbReference type="GO" id="GO:0006046">
    <property type="term" value="P:N-acetylglucosamine catabolic process"/>
    <property type="evidence" value="ECO:0007669"/>
    <property type="project" value="TreeGrafter"/>
</dbReference>
<dbReference type="SUPFAM" id="SSF51338">
    <property type="entry name" value="Composite domain of metallo-dependent hydrolases"/>
    <property type="match status" value="1"/>
</dbReference>
<dbReference type="PANTHER" id="PTHR11113:SF14">
    <property type="entry name" value="N-ACETYLGLUCOSAMINE-6-PHOSPHATE DEACETYLASE"/>
    <property type="match status" value="1"/>
</dbReference>
<evidence type="ECO:0000256" key="6">
    <source>
        <dbReference type="PIRSR" id="PIRSR038994-1"/>
    </source>
</evidence>
<feature type="binding site" evidence="8">
    <location>
        <position position="215"/>
    </location>
    <ligand>
        <name>Zn(2+)</name>
        <dbReference type="ChEBI" id="CHEBI:29105"/>
    </ligand>
</feature>
<dbReference type="FunFam" id="3.20.20.140:FF:000004">
    <property type="entry name" value="N-acetylglucosamine-6-phosphate deacetylase"/>
    <property type="match status" value="1"/>
</dbReference>
<dbReference type="GO" id="GO:0046872">
    <property type="term" value="F:metal ion binding"/>
    <property type="evidence" value="ECO:0007669"/>
    <property type="project" value="UniProtKB-KW"/>
</dbReference>
<dbReference type="AlphaFoldDB" id="A0A345YH93"/>
<feature type="binding site" evidence="7">
    <location>
        <begin position="306"/>
        <end position="308"/>
    </location>
    <ligand>
        <name>substrate</name>
    </ligand>
</feature>
<dbReference type="OrthoDB" id="9776488at2"/>
<feature type="binding site" evidence="7">
    <location>
        <begin position="218"/>
        <end position="219"/>
    </location>
    <ligand>
        <name>substrate</name>
    </ligand>
</feature>